<proteinExistence type="predicted"/>
<sequence length="71" mass="7970">MRRLVVPESLLLLLLLMATPLLPIKTTPSDGAKRHKQKSRGIWTVSPRRKNNRGSSTILIALQCYTSSKVQ</sequence>
<name>A0A2M4B210_9DIPT</name>
<dbReference type="EMBL" id="GGFK01013671">
    <property type="protein sequence ID" value="MBW46992.1"/>
    <property type="molecule type" value="Transcribed_RNA"/>
</dbReference>
<keyword evidence="2" id="KW-0732">Signal</keyword>
<evidence type="ECO:0000313" key="3">
    <source>
        <dbReference type="EMBL" id="MBW46992.1"/>
    </source>
</evidence>
<reference evidence="3" key="1">
    <citation type="submission" date="2018-01" db="EMBL/GenBank/DDBJ databases">
        <title>An insight into the sialome of Amazonian anophelines.</title>
        <authorList>
            <person name="Ribeiro J.M."/>
            <person name="Scarpassa V."/>
            <person name="Calvo E."/>
        </authorList>
    </citation>
    <scope>NUCLEOTIDE SEQUENCE</scope>
    <source>
        <tissue evidence="3">Salivary glands</tissue>
    </source>
</reference>
<feature type="signal peptide" evidence="2">
    <location>
        <begin position="1"/>
        <end position="23"/>
    </location>
</feature>
<feature type="chain" id="PRO_5015005617" evidence="2">
    <location>
        <begin position="24"/>
        <end position="71"/>
    </location>
</feature>
<dbReference type="AlphaFoldDB" id="A0A2M4B210"/>
<organism evidence="3">
    <name type="scientific">Anopheles triannulatus</name>
    <dbReference type="NCBI Taxonomy" id="58253"/>
    <lineage>
        <taxon>Eukaryota</taxon>
        <taxon>Metazoa</taxon>
        <taxon>Ecdysozoa</taxon>
        <taxon>Arthropoda</taxon>
        <taxon>Hexapoda</taxon>
        <taxon>Insecta</taxon>
        <taxon>Pterygota</taxon>
        <taxon>Neoptera</taxon>
        <taxon>Endopterygota</taxon>
        <taxon>Diptera</taxon>
        <taxon>Nematocera</taxon>
        <taxon>Culicoidea</taxon>
        <taxon>Culicidae</taxon>
        <taxon>Anophelinae</taxon>
        <taxon>Anopheles</taxon>
    </lineage>
</organism>
<feature type="region of interest" description="Disordered" evidence="1">
    <location>
        <begin position="26"/>
        <end position="51"/>
    </location>
</feature>
<evidence type="ECO:0000256" key="2">
    <source>
        <dbReference type="SAM" id="SignalP"/>
    </source>
</evidence>
<evidence type="ECO:0000256" key="1">
    <source>
        <dbReference type="SAM" id="MobiDB-lite"/>
    </source>
</evidence>
<protein>
    <submittedName>
        <fullName evidence="3">Putative secreted protein</fullName>
    </submittedName>
</protein>
<accession>A0A2M4B210</accession>